<reference evidence="3" key="1">
    <citation type="journal article" date="2019" name="Int. J. Syst. Evol. Microbiol.">
        <title>The Global Catalogue of Microorganisms (GCM) 10K type strain sequencing project: providing services to taxonomists for standard genome sequencing and annotation.</title>
        <authorList>
            <consortium name="The Broad Institute Genomics Platform"/>
            <consortium name="The Broad Institute Genome Sequencing Center for Infectious Disease"/>
            <person name="Wu L."/>
            <person name="Ma J."/>
        </authorList>
    </citation>
    <scope>NUCLEOTIDE SEQUENCE [LARGE SCALE GENOMIC DNA]</scope>
    <source>
        <strain evidence="3">JCM 16902</strain>
    </source>
</reference>
<organism evidence="2 3">
    <name type="scientific">Kineosporia mesophila</name>
    <dbReference type="NCBI Taxonomy" id="566012"/>
    <lineage>
        <taxon>Bacteria</taxon>
        <taxon>Bacillati</taxon>
        <taxon>Actinomycetota</taxon>
        <taxon>Actinomycetes</taxon>
        <taxon>Kineosporiales</taxon>
        <taxon>Kineosporiaceae</taxon>
        <taxon>Kineosporia</taxon>
    </lineage>
</organism>
<protein>
    <recommendedName>
        <fullName evidence="1">DUF397 domain-containing protein</fullName>
    </recommendedName>
</protein>
<comment type="caution">
    <text evidence="2">The sequence shown here is derived from an EMBL/GenBank/DDBJ whole genome shotgun (WGS) entry which is preliminary data.</text>
</comment>
<sequence length="77" mass="8024">MSATEVNLLSNDDDSLDWRKSSFSAVNGNCVEIAFRAGGGVAVRDTKAKGLGPVLSFGNDEWSAFLDGIAAGEMRGA</sequence>
<proteinExistence type="predicted"/>
<evidence type="ECO:0000313" key="3">
    <source>
        <dbReference type="Proteomes" id="UP001501074"/>
    </source>
</evidence>
<keyword evidence="3" id="KW-1185">Reference proteome</keyword>
<dbReference type="RefSeq" id="WP_231489003.1">
    <property type="nucleotide sequence ID" value="NZ_BAAAZO010000002.1"/>
</dbReference>
<dbReference type="Proteomes" id="UP001501074">
    <property type="component" value="Unassembled WGS sequence"/>
</dbReference>
<gene>
    <name evidence="2" type="ORF">GCM10022223_13590</name>
</gene>
<feature type="domain" description="DUF397" evidence="1">
    <location>
        <begin position="17"/>
        <end position="69"/>
    </location>
</feature>
<evidence type="ECO:0000313" key="2">
    <source>
        <dbReference type="EMBL" id="GAA3599419.1"/>
    </source>
</evidence>
<accession>A0ABP6Z7Z7</accession>
<evidence type="ECO:0000259" key="1">
    <source>
        <dbReference type="Pfam" id="PF04149"/>
    </source>
</evidence>
<dbReference type="Pfam" id="PF04149">
    <property type="entry name" value="DUF397"/>
    <property type="match status" value="1"/>
</dbReference>
<name>A0ABP6Z7Z7_9ACTN</name>
<dbReference type="InterPro" id="IPR007278">
    <property type="entry name" value="DUF397"/>
</dbReference>
<dbReference type="EMBL" id="BAAAZO010000002">
    <property type="protein sequence ID" value="GAA3599419.1"/>
    <property type="molecule type" value="Genomic_DNA"/>
</dbReference>